<comment type="caution">
    <text evidence="1">The sequence shown here is derived from an EMBL/GenBank/DDBJ whole genome shotgun (WGS) entry which is preliminary data.</text>
</comment>
<gene>
    <name evidence="1" type="ORF">BPMI_01740</name>
</gene>
<organism evidence="1 2">
    <name type="scientific">Candidatus Burkholderia pumila</name>
    <dbReference type="NCBI Taxonomy" id="1090375"/>
    <lineage>
        <taxon>Bacteria</taxon>
        <taxon>Pseudomonadati</taxon>
        <taxon>Pseudomonadota</taxon>
        <taxon>Betaproteobacteria</taxon>
        <taxon>Burkholderiales</taxon>
        <taxon>Burkholderiaceae</taxon>
        <taxon>Burkholderia</taxon>
    </lineage>
</organism>
<dbReference type="InterPro" id="IPR009874">
    <property type="entry name" value="DUF1428"/>
</dbReference>
<proteinExistence type="predicted"/>
<dbReference type="Proteomes" id="UP000242951">
    <property type="component" value="Unassembled WGS sequence"/>
</dbReference>
<dbReference type="SUPFAM" id="SSF54909">
    <property type="entry name" value="Dimeric alpha+beta barrel"/>
    <property type="match status" value="1"/>
</dbReference>
<sequence>MANYVDGFVVPVPIYKIDDYRKMAEEAGKIWLEHGALHFVESIADDVKAGEVTSFPQAVQLKDGETVAFSWIIYESREVRDAVNAKVMDDPRLKAMMENATPPFDSKRMFFGGFTTIVELSR</sequence>
<accession>A0ABR5HP85</accession>
<evidence type="ECO:0000313" key="1">
    <source>
        <dbReference type="EMBL" id="KMQ81198.1"/>
    </source>
</evidence>
<dbReference type="EMBL" id="LELG01000005">
    <property type="protein sequence ID" value="KMQ81198.1"/>
    <property type="molecule type" value="Genomic_DNA"/>
</dbReference>
<dbReference type="InterPro" id="IPR011008">
    <property type="entry name" value="Dimeric_a/b-barrel"/>
</dbReference>
<evidence type="ECO:0000313" key="2">
    <source>
        <dbReference type="Proteomes" id="UP000242951"/>
    </source>
</evidence>
<dbReference type="PIRSF" id="PIRSF007028">
    <property type="entry name" value="UCP007028"/>
    <property type="match status" value="1"/>
</dbReference>
<protein>
    <submittedName>
        <fullName evidence="1">RNA signal recognition particle 4.5S RNA</fullName>
    </submittedName>
</protein>
<name>A0ABR5HP85_9BURK</name>
<reference evidence="1 2" key="1">
    <citation type="submission" date="2015-06" db="EMBL/GenBank/DDBJ databases">
        <title>Comparative genomics of Burkholderia leaf nodule symbionts.</title>
        <authorList>
            <person name="Carlier A."/>
            <person name="Eberl L."/>
            <person name="Pinto-Carbo M."/>
        </authorList>
    </citation>
    <scope>NUCLEOTIDE SEQUENCE [LARGE SCALE GENOMIC DNA]</scope>
    <source>
        <strain evidence="1 2">UZHbot3</strain>
    </source>
</reference>
<dbReference type="Pfam" id="PF07237">
    <property type="entry name" value="DUF1428"/>
    <property type="match status" value="1"/>
</dbReference>
<dbReference type="Gene3D" id="3.30.70.100">
    <property type="match status" value="1"/>
</dbReference>
<keyword evidence="2" id="KW-1185">Reference proteome</keyword>